<comment type="subunit">
    <text evidence="5">Interacts directly with the RNA polymerase.</text>
</comment>
<dbReference type="SUPFAM" id="SSF57716">
    <property type="entry name" value="Glucocorticoid receptor-like (DNA-binding domain)"/>
    <property type="match status" value="1"/>
</dbReference>
<evidence type="ECO:0000259" key="7">
    <source>
        <dbReference type="Pfam" id="PF01258"/>
    </source>
</evidence>
<proteinExistence type="inferred from homology"/>
<dbReference type="PANTHER" id="PTHR33823">
    <property type="entry name" value="RNA POLYMERASE-BINDING TRANSCRIPTION FACTOR DKSA-RELATED"/>
    <property type="match status" value="1"/>
</dbReference>
<dbReference type="Pfam" id="PF01258">
    <property type="entry name" value="zf-dskA_traR"/>
    <property type="match status" value="1"/>
</dbReference>
<dbReference type="SUPFAM" id="SSF109635">
    <property type="entry name" value="DnaK suppressor protein DksA, alpha-hairpin domain"/>
    <property type="match status" value="1"/>
</dbReference>
<evidence type="ECO:0000256" key="6">
    <source>
        <dbReference type="PROSITE-ProRule" id="PRU00510"/>
    </source>
</evidence>
<feature type="domain" description="Zinc finger DksA/TraR C4-type" evidence="7">
    <location>
        <begin position="117"/>
        <end position="151"/>
    </location>
</feature>
<evidence type="ECO:0000256" key="3">
    <source>
        <dbReference type="ARBA" id="ARBA00022771"/>
    </source>
</evidence>
<organism evidence="9 10">
    <name type="scientific">Rubrivivax gelatinosus</name>
    <name type="common">Rhodocyclus gelatinosus</name>
    <name type="synonym">Rhodopseudomonas gelatinosa</name>
    <dbReference type="NCBI Taxonomy" id="28068"/>
    <lineage>
        <taxon>Bacteria</taxon>
        <taxon>Pseudomonadati</taxon>
        <taxon>Pseudomonadota</taxon>
        <taxon>Betaproteobacteria</taxon>
        <taxon>Burkholderiales</taxon>
        <taxon>Sphaerotilaceae</taxon>
        <taxon>Rubrivivax</taxon>
    </lineage>
</organism>
<reference evidence="9" key="1">
    <citation type="submission" date="2017-08" db="EMBL/GenBank/DDBJ databases">
        <authorList>
            <person name="Imhoff J.F."/>
            <person name="Rahn T."/>
            <person name="Kuenzel S."/>
            <person name="Neulinger S.C."/>
        </authorList>
    </citation>
    <scope>NUCLEOTIDE SEQUENCE</scope>
    <source>
        <strain evidence="9">IM 151</strain>
    </source>
</reference>
<comment type="function">
    <text evidence="5">Transcription factor that acts by binding directly to the RNA polymerase (RNAP). Required for negative regulation of rRNA expression and positive regulation of several amino acid biosynthesis promoters.</text>
</comment>
<dbReference type="EMBL" id="NRRU01000173">
    <property type="protein sequence ID" value="MBK1715891.1"/>
    <property type="molecule type" value="Genomic_DNA"/>
</dbReference>
<keyword evidence="4 5" id="KW-0862">Zinc</keyword>
<evidence type="ECO:0000256" key="1">
    <source>
        <dbReference type="ARBA" id="ARBA00022490"/>
    </source>
</evidence>
<dbReference type="HAMAP" id="MF_00926">
    <property type="entry name" value="DksA"/>
    <property type="match status" value="1"/>
</dbReference>
<dbReference type="InterPro" id="IPR020458">
    <property type="entry name" value="Znf_DskA_TraR_CS"/>
</dbReference>
<keyword evidence="1 5" id="KW-0963">Cytoplasm</keyword>
<evidence type="ECO:0000313" key="9">
    <source>
        <dbReference type="EMBL" id="MBK1715891.1"/>
    </source>
</evidence>
<dbReference type="PANTHER" id="PTHR33823:SF2">
    <property type="entry name" value="RNA POLYMERASE-BINDING TRANSCRIPTION FACTOR DKSA"/>
    <property type="match status" value="1"/>
</dbReference>
<evidence type="ECO:0000256" key="4">
    <source>
        <dbReference type="ARBA" id="ARBA00022833"/>
    </source>
</evidence>
<evidence type="ECO:0000256" key="2">
    <source>
        <dbReference type="ARBA" id="ARBA00022723"/>
    </source>
</evidence>
<evidence type="ECO:0000313" key="10">
    <source>
        <dbReference type="Proteomes" id="UP001041814"/>
    </source>
</evidence>
<gene>
    <name evidence="5 9" type="primary">dksA</name>
    <name evidence="9" type="ORF">CKO43_24390</name>
</gene>
<comment type="caution">
    <text evidence="9">The sequence shown here is derived from an EMBL/GenBank/DDBJ whole genome shotgun (WGS) entry which is preliminary data.</text>
</comment>
<feature type="zinc finger region" description="dksA C4-type" evidence="6">
    <location>
        <begin position="122"/>
        <end position="146"/>
    </location>
</feature>
<dbReference type="Gene3D" id="1.20.120.910">
    <property type="entry name" value="DksA, coiled-coil domain"/>
    <property type="match status" value="1"/>
</dbReference>
<dbReference type="Pfam" id="PF21157">
    <property type="entry name" value="DksA_N"/>
    <property type="match status" value="1"/>
</dbReference>
<dbReference type="PROSITE" id="PS51128">
    <property type="entry name" value="ZF_DKSA_2"/>
    <property type="match status" value="1"/>
</dbReference>
<accession>A0ABS1E3A8</accession>
<comment type="similarity">
    <text evidence="5">Belongs to the DksA family.</text>
</comment>
<dbReference type="InterPro" id="IPR037187">
    <property type="entry name" value="DnaK_N"/>
</dbReference>
<evidence type="ECO:0000259" key="8">
    <source>
        <dbReference type="Pfam" id="PF21157"/>
    </source>
</evidence>
<dbReference type="NCBIfam" id="TIGR02420">
    <property type="entry name" value="dksA"/>
    <property type="match status" value="1"/>
</dbReference>
<dbReference type="Proteomes" id="UP001041814">
    <property type="component" value="Unassembled WGS sequence"/>
</dbReference>
<protein>
    <recommendedName>
        <fullName evidence="5">RNA polymerase-binding transcription factor DksA</fullName>
    </recommendedName>
</protein>
<evidence type="ECO:0000256" key="5">
    <source>
        <dbReference type="HAMAP-Rule" id="MF_00926"/>
    </source>
</evidence>
<comment type="caution">
    <text evidence="5">Lacks conserved residue(s) required for the propagation of feature annotation.</text>
</comment>
<dbReference type="InterPro" id="IPR012784">
    <property type="entry name" value="DksA_RNA_pol-bd"/>
</dbReference>
<keyword evidence="10" id="KW-1185">Reference proteome</keyword>
<dbReference type="PROSITE" id="PS01102">
    <property type="entry name" value="ZF_DKSA_1"/>
    <property type="match status" value="1"/>
</dbReference>
<name>A0ABS1E3A8_RUBGE</name>
<dbReference type="InterPro" id="IPR048489">
    <property type="entry name" value="DksA_N"/>
</dbReference>
<dbReference type="InterPro" id="IPR000962">
    <property type="entry name" value="Znf_DskA_TraR"/>
</dbReference>
<sequence>MDFIKPATKADPKLAEAWKNKSGRDLTEPELLAMPDSEYMNEKQIEFFRTRLQAQKDDLLSNAGETTEHLREDTSIVPDPADRATIEEEHALELRTRDRERKLLKKIAQSIARLDSGEYGYCDETGEPIGLARLLARPTATLSLEAQQRRELKQKMFGD</sequence>
<reference evidence="9" key="2">
    <citation type="journal article" date="2020" name="Microorganisms">
        <title>Osmotic Adaptation and Compatible Solute Biosynthesis of Phototrophic Bacteria as Revealed from Genome Analyses.</title>
        <authorList>
            <person name="Imhoff J.F."/>
            <person name="Rahn T."/>
            <person name="Kunzel S."/>
            <person name="Keller A."/>
            <person name="Neulinger S.C."/>
        </authorList>
    </citation>
    <scope>NUCLEOTIDE SEQUENCE</scope>
    <source>
        <strain evidence="9">IM 151</strain>
    </source>
</reference>
<feature type="domain" description="DnaK suppressor protein DksA N-terminal" evidence="8">
    <location>
        <begin position="44"/>
        <end position="113"/>
    </location>
</feature>
<comment type="subcellular location">
    <subcellularLocation>
        <location evidence="5">Cytoplasm</location>
    </subcellularLocation>
</comment>
<keyword evidence="2 5" id="KW-0479">Metal-binding</keyword>
<keyword evidence="3 5" id="KW-0863">Zinc-finger</keyword>